<dbReference type="GO" id="GO:0005739">
    <property type="term" value="C:mitochondrion"/>
    <property type="evidence" value="ECO:0007669"/>
    <property type="project" value="TreeGrafter"/>
</dbReference>
<evidence type="ECO:0000313" key="3">
    <source>
        <dbReference type="EMBL" id="CAF1101143.1"/>
    </source>
</evidence>
<name>A0A814P5R0_ADIRI</name>
<dbReference type="InterPro" id="IPR015655">
    <property type="entry name" value="PP2C"/>
</dbReference>
<feature type="chain" id="PRO_5032371885" description="PPM-type phosphatase domain-containing protein" evidence="1">
    <location>
        <begin position="16"/>
        <end position="549"/>
    </location>
</feature>
<evidence type="ECO:0000256" key="1">
    <source>
        <dbReference type="SAM" id="SignalP"/>
    </source>
</evidence>
<dbReference type="InterPro" id="IPR036457">
    <property type="entry name" value="PPM-type-like_dom_sf"/>
</dbReference>
<dbReference type="Proteomes" id="UP000663852">
    <property type="component" value="Unassembled WGS sequence"/>
</dbReference>
<dbReference type="SUPFAM" id="SSF81606">
    <property type="entry name" value="PP2C-like"/>
    <property type="match status" value="1"/>
</dbReference>
<dbReference type="PANTHER" id="PTHR13832:SF792">
    <property type="entry name" value="GM14286P"/>
    <property type="match status" value="1"/>
</dbReference>
<proteinExistence type="predicted"/>
<dbReference type="PANTHER" id="PTHR13832">
    <property type="entry name" value="PROTEIN PHOSPHATASE 2C"/>
    <property type="match status" value="1"/>
</dbReference>
<organism evidence="3 4">
    <name type="scientific">Adineta ricciae</name>
    <name type="common">Rotifer</name>
    <dbReference type="NCBI Taxonomy" id="249248"/>
    <lineage>
        <taxon>Eukaryota</taxon>
        <taxon>Metazoa</taxon>
        <taxon>Spiralia</taxon>
        <taxon>Gnathifera</taxon>
        <taxon>Rotifera</taxon>
        <taxon>Eurotatoria</taxon>
        <taxon>Bdelloidea</taxon>
        <taxon>Adinetida</taxon>
        <taxon>Adinetidae</taxon>
        <taxon>Adineta</taxon>
    </lineage>
</organism>
<feature type="domain" description="PPM-type phosphatase" evidence="2">
    <location>
        <begin position="101"/>
        <end position="535"/>
    </location>
</feature>
<reference evidence="3" key="1">
    <citation type="submission" date="2021-02" db="EMBL/GenBank/DDBJ databases">
        <authorList>
            <person name="Nowell W R."/>
        </authorList>
    </citation>
    <scope>NUCLEOTIDE SEQUENCE</scope>
</reference>
<dbReference type="CDD" id="cd00143">
    <property type="entry name" value="PP2Cc"/>
    <property type="match status" value="1"/>
</dbReference>
<dbReference type="SMART" id="SM00332">
    <property type="entry name" value="PP2Cc"/>
    <property type="match status" value="1"/>
</dbReference>
<dbReference type="Gene3D" id="3.60.40.10">
    <property type="entry name" value="PPM-type phosphatase domain"/>
    <property type="match status" value="1"/>
</dbReference>
<evidence type="ECO:0000259" key="2">
    <source>
        <dbReference type="PROSITE" id="PS51746"/>
    </source>
</evidence>
<accession>A0A814P5R0</accession>
<sequence length="549" mass="62709">MSWKRKKPDSFVLLTIRLLVANNAMIRHLFSKHACFSPKQIPCLVSTFKQRVISVSSYHSDSIEGNLPEESYFDEQRLSSQEASGILRTHEASIDLEANCPVKYYEVNYLGANNPPEDRQVQARIHSPDSTMYLFGAFDGHGGPWCSDVVGQRLFEYIAVTLHQPNDLERIMQEAKRIMANQHAHSTTHHHSHDKTVSNTITSLLLHSYYNPYKDTRNSKIKDIHQMNLLKHIEDAYTNIDHDHTDIISALESAFIKLDRDICAEAIPVDTQPVDEDLLQICTAGSCACVALVKDDDLYIANCGDARAILGTIDNEGNQSVINLSHDHNARNQSEVKRLLSEHPSNESHSIIRSERLLGLLMPFRAFGDVRFKWPANYLREYLQPYYKKGDALPQFYLSPPYLTVKPEITKHKLTKKDKFLVLATDGVWDLLSPERVVQLIFNHQKGIQSFDRFVLHKSGSTTTLKLKEINELLLARHQAIKNQPMDQNSATHLIRQALAYTSKGQFDSKLLSDVLTFPNPRSIRDDITITVVYFDQDYIDQIQRKESK</sequence>
<protein>
    <recommendedName>
        <fullName evidence="2">PPM-type phosphatase domain-containing protein</fullName>
    </recommendedName>
</protein>
<comment type="caution">
    <text evidence="3">The sequence shown here is derived from an EMBL/GenBank/DDBJ whole genome shotgun (WGS) entry which is preliminary data.</text>
</comment>
<gene>
    <name evidence="3" type="ORF">EDS130_LOCUS19997</name>
</gene>
<evidence type="ECO:0000313" key="4">
    <source>
        <dbReference type="Proteomes" id="UP000663852"/>
    </source>
</evidence>
<dbReference type="Pfam" id="PF00481">
    <property type="entry name" value="PP2C"/>
    <property type="match status" value="1"/>
</dbReference>
<keyword evidence="1" id="KW-0732">Signal</keyword>
<dbReference type="OrthoDB" id="420076at2759"/>
<dbReference type="GO" id="GO:0004741">
    <property type="term" value="F:[pyruvate dehydrogenase (acetyl-transferring)]-phosphatase activity"/>
    <property type="evidence" value="ECO:0007669"/>
    <property type="project" value="TreeGrafter"/>
</dbReference>
<dbReference type="PROSITE" id="PS51746">
    <property type="entry name" value="PPM_2"/>
    <property type="match status" value="1"/>
</dbReference>
<dbReference type="EMBL" id="CAJNOJ010000097">
    <property type="protein sequence ID" value="CAF1101143.1"/>
    <property type="molecule type" value="Genomic_DNA"/>
</dbReference>
<dbReference type="InterPro" id="IPR001932">
    <property type="entry name" value="PPM-type_phosphatase-like_dom"/>
</dbReference>
<dbReference type="AlphaFoldDB" id="A0A814P5R0"/>
<feature type="signal peptide" evidence="1">
    <location>
        <begin position="1"/>
        <end position="15"/>
    </location>
</feature>